<sequence>MLINIFLGNHTAYDFLRMQDILAPIAAGLVEAGHSVKYDLKKLAPAPAVNLLVEFFQPAFTEELTAFKAAHGDRLRLGILGTEDMEDASVMANPKQPWRRANFERILPLADFVWTLLPNTDWYQTRVPGGRAKFLAYGHCASLREPAPVAPKDKDCLLYGTSGPYRERIIEQLRARGRSVFVSECALPDYLRRDHVGRARLILDIRRNEGVRYCSPSRICYGLHSGTAVVAERFDESRLGELYRYCEAPAPADFVDHVDQLLKGDTDKLAADALTRFAAETSMRANLEAALAGISAG</sequence>
<protein>
    <recommendedName>
        <fullName evidence="3">Glycosyltransferase</fullName>
    </recommendedName>
</protein>
<proteinExistence type="predicted"/>
<accession>A0A178MX71</accession>
<dbReference type="Proteomes" id="UP000078543">
    <property type="component" value="Unassembled WGS sequence"/>
</dbReference>
<dbReference type="RefSeq" id="WP_068497955.1">
    <property type="nucleotide sequence ID" value="NZ_LWQU01000103.1"/>
</dbReference>
<evidence type="ECO:0000313" key="1">
    <source>
        <dbReference type="EMBL" id="OAN55385.1"/>
    </source>
</evidence>
<keyword evidence="2" id="KW-1185">Reference proteome</keyword>
<dbReference type="EMBL" id="LWQU01000103">
    <property type="protein sequence ID" value="OAN55385.1"/>
    <property type="molecule type" value="Genomic_DNA"/>
</dbReference>
<gene>
    <name evidence="1" type="ORF">A6A05_08345</name>
</gene>
<dbReference type="OrthoDB" id="5443558at2"/>
<comment type="caution">
    <text evidence="1">The sequence shown here is derived from an EMBL/GenBank/DDBJ whole genome shotgun (WGS) entry which is preliminary data.</text>
</comment>
<name>A0A178MX71_9PROT</name>
<reference evidence="1 2" key="1">
    <citation type="submission" date="2016-04" db="EMBL/GenBank/DDBJ databases">
        <title>Draft genome sequence of freshwater magnetotactic bacteria Magnetospirillum marisnigri SP-1 and Magnetospirillum moscoviense BB-1.</title>
        <authorList>
            <person name="Koziaeva V."/>
            <person name="Dziuba M.V."/>
            <person name="Ivanov T.M."/>
            <person name="Kuznetsov B."/>
            <person name="Grouzdev D.S."/>
        </authorList>
    </citation>
    <scope>NUCLEOTIDE SEQUENCE [LARGE SCALE GENOMIC DNA]</scope>
    <source>
        <strain evidence="1 2">BB-1</strain>
    </source>
</reference>
<dbReference type="STRING" id="1437059.A6A05_08345"/>
<organism evidence="1 2">
    <name type="scientific">Magnetospirillum moscoviense</name>
    <dbReference type="NCBI Taxonomy" id="1437059"/>
    <lineage>
        <taxon>Bacteria</taxon>
        <taxon>Pseudomonadati</taxon>
        <taxon>Pseudomonadota</taxon>
        <taxon>Alphaproteobacteria</taxon>
        <taxon>Rhodospirillales</taxon>
        <taxon>Rhodospirillaceae</taxon>
        <taxon>Magnetospirillum</taxon>
    </lineage>
</organism>
<evidence type="ECO:0008006" key="3">
    <source>
        <dbReference type="Google" id="ProtNLM"/>
    </source>
</evidence>
<dbReference type="AlphaFoldDB" id="A0A178MX71"/>
<evidence type="ECO:0000313" key="2">
    <source>
        <dbReference type="Proteomes" id="UP000078543"/>
    </source>
</evidence>